<reference evidence="2 3" key="2">
    <citation type="journal article" date="2021" name="Microorganisms">
        <title>The Ever-Expanding Pseudomonas Genus: Description of 43 New Species and Partition of the Pseudomonas putida Group.</title>
        <authorList>
            <person name="Girard L."/>
            <person name="Lood C."/>
            <person name="Hofte M."/>
            <person name="Vandamme P."/>
            <person name="Rokni-Zadeh H."/>
            <person name="van Noort V."/>
            <person name="Lavigne R."/>
            <person name="De Mot R."/>
        </authorList>
    </citation>
    <scope>NUCLEOTIDE SEQUENCE [LARGE SCALE GENOMIC DNA]</scope>
    <source>
        <strain evidence="2 3">RW9S1A</strain>
    </source>
</reference>
<dbReference type="RefSeq" id="WP_186656996.1">
    <property type="nucleotide sequence ID" value="NZ_CP077095.1"/>
</dbReference>
<evidence type="ECO:0000259" key="1">
    <source>
        <dbReference type="PROSITE" id="PS51186"/>
    </source>
</evidence>
<dbReference type="EMBL" id="CP077095">
    <property type="protein sequence ID" value="QXI39130.1"/>
    <property type="molecule type" value="Genomic_DNA"/>
</dbReference>
<proteinExistence type="predicted"/>
<dbReference type="InterPro" id="IPR016181">
    <property type="entry name" value="Acyl_CoA_acyltransferase"/>
</dbReference>
<dbReference type="PROSITE" id="PS51186">
    <property type="entry name" value="GNAT"/>
    <property type="match status" value="1"/>
</dbReference>
<protein>
    <submittedName>
        <fullName evidence="2">GNAT family N-acetyltransferase</fullName>
    </submittedName>
</protein>
<dbReference type="GO" id="GO:0016747">
    <property type="term" value="F:acyltransferase activity, transferring groups other than amino-acyl groups"/>
    <property type="evidence" value="ECO:0007669"/>
    <property type="project" value="InterPro"/>
</dbReference>
<dbReference type="Proteomes" id="UP000633418">
    <property type="component" value="Chromosome"/>
</dbReference>
<dbReference type="KEGG" id="pxn:HU772_003275"/>
<dbReference type="Gene3D" id="3.40.630.30">
    <property type="match status" value="1"/>
</dbReference>
<dbReference type="SUPFAM" id="SSF55729">
    <property type="entry name" value="Acyl-CoA N-acyltransferases (Nat)"/>
    <property type="match status" value="1"/>
</dbReference>
<gene>
    <name evidence="2" type="ORF">HU772_003275</name>
</gene>
<dbReference type="Pfam" id="PF13527">
    <property type="entry name" value="Acetyltransf_9"/>
    <property type="match status" value="1"/>
</dbReference>
<evidence type="ECO:0000313" key="2">
    <source>
        <dbReference type="EMBL" id="QXI39130.1"/>
    </source>
</evidence>
<name>A0A9E6TYK9_9PSED</name>
<reference evidence="2 3" key="1">
    <citation type="journal article" date="2020" name="Microorganisms">
        <title>Reliable Identification of Environmental Pseudomonas Isolates Using the rpoD Gene.</title>
        <authorList>
            <consortium name="The Broad Institute Genome Sequencing Platform"/>
            <person name="Girard L."/>
            <person name="Lood C."/>
            <person name="Rokni-Zadeh H."/>
            <person name="van Noort V."/>
            <person name="Lavigne R."/>
            <person name="De Mot R."/>
        </authorList>
    </citation>
    <scope>NUCLEOTIDE SEQUENCE [LARGE SCALE GENOMIC DNA]</scope>
    <source>
        <strain evidence="2 3">RW9S1A</strain>
    </source>
</reference>
<accession>A0A9E6TYK9</accession>
<keyword evidence="3" id="KW-1185">Reference proteome</keyword>
<organism evidence="2 3">
    <name type="scientific">Pseudomonas xantholysinigenes</name>
    <dbReference type="NCBI Taxonomy" id="2745490"/>
    <lineage>
        <taxon>Bacteria</taxon>
        <taxon>Pseudomonadati</taxon>
        <taxon>Pseudomonadota</taxon>
        <taxon>Gammaproteobacteria</taxon>
        <taxon>Pseudomonadales</taxon>
        <taxon>Pseudomonadaceae</taxon>
        <taxon>Pseudomonas</taxon>
    </lineage>
</organism>
<sequence length="297" mass="33723">MTVILDDPSLRLVEHYRDDPHLRGALNALTQQTYGFDFEAWYQAGFWPDDHQPCSLVRAGKMLANASSNRLDFSFDGQHLRTVQIGTVMTVPDAQGNGYSRYLMERLVTRWAEHCDLLYLFANSTVLELYPKFGFRRVVEHEHYLPWSAPPCANSFKPVDLDNSEQRRQFMATVASSCPQARLSLQPHVSQTMFYCQGPYREALHYSTVHDAYVVVEHEQGRMVLAEVYCARPVALLEIVGELVRDETREVVLGFTPLQGEGFATRLVDNDDALFVWGSTATALEGQALMFPLLSHT</sequence>
<evidence type="ECO:0000313" key="3">
    <source>
        <dbReference type="Proteomes" id="UP000633418"/>
    </source>
</evidence>
<feature type="domain" description="N-acetyltransferase" evidence="1">
    <location>
        <begin position="13"/>
        <end position="157"/>
    </location>
</feature>
<dbReference type="AlphaFoldDB" id="A0A9E6TYK9"/>
<dbReference type="InterPro" id="IPR000182">
    <property type="entry name" value="GNAT_dom"/>
</dbReference>